<dbReference type="EMBL" id="ASHM01024642">
    <property type="protein sequence ID" value="PNX72433.1"/>
    <property type="molecule type" value="Genomic_DNA"/>
</dbReference>
<protein>
    <submittedName>
        <fullName evidence="2">Pentatricopeptide repeat-containing protein</fullName>
    </submittedName>
</protein>
<gene>
    <name evidence="2" type="ORF">L195_g028323</name>
</gene>
<proteinExistence type="predicted"/>
<evidence type="ECO:0000259" key="1">
    <source>
        <dbReference type="Pfam" id="PF13966"/>
    </source>
</evidence>
<dbReference type="InterPro" id="IPR026960">
    <property type="entry name" value="RVT-Znf"/>
</dbReference>
<comment type="caution">
    <text evidence="2">The sequence shown here is derived from an EMBL/GenBank/DDBJ whole genome shotgun (WGS) entry which is preliminary data.</text>
</comment>
<sequence length="179" mass="20947">MSEPWLRIEDGLWMKSPQLQGVSLGQEEWQWLWKENARPKTKHLLWRICKGCLPTRLRLQERCVSCPLICPTCEHCNEDDLHALFHCNDSLVARQTAVQLTRNSSTAHRSHQQQFATQWLKPRQGWHKCNVDAAFHSRMVYTRSYRKVCDGRNLMGTRKLLYNRGRSNCFADSYEGGDA</sequence>
<dbReference type="Pfam" id="PF13966">
    <property type="entry name" value="zf-RVT"/>
    <property type="match status" value="1"/>
</dbReference>
<evidence type="ECO:0000313" key="2">
    <source>
        <dbReference type="EMBL" id="PNX72433.1"/>
    </source>
</evidence>
<reference evidence="2 3" key="2">
    <citation type="journal article" date="2017" name="Front. Plant Sci.">
        <title>Gene Classification and Mining of Molecular Markers Useful in Red Clover (Trifolium pratense) Breeding.</title>
        <authorList>
            <person name="Istvanek J."/>
            <person name="Dluhosova J."/>
            <person name="Dluhos P."/>
            <person name="Patkova L."/>
            <person name="Nedelnik J."/>
            <person name="Repkova J."/>
        </authorList>
    </citation>
    <scope>NUCLEOTIDE SEQUENCE [LARGE SCALE GENOMIC DNA]</scope>
    <source>
        <strain evidence="3">cv. Tatra</strain>
        <tissue evidence="2">Young leaves</tissue>
    </source>
</reference>
<feature type="domain" description="Reverse transcriptase zinc-binding" evidence="1">
    <location>
        <begin position="26"/>
        <end position="88"/>
    </location>
</feature>
<evidence type="ECO:0000313" key="3">
    <source>
        <dbReference type="Proteomes" id="UP000236291"/>
    </source>
</evidence>
<organism evidence="2 3">
    <name type="scientific">Trifolium pratense</name>
    <name type="common">Red clover</name>
    <dbReference type="NCBI Taxonomy" id="57577"/>
    <lineage>
        <taxon>Eukaryota</taxon>
        <taxon>Viridiplantae</taxon>
        <taxon>Streptophyta</taxon>
        <taxon>Embryophyta</taxon>
        <taxon>Tracheophyta</taxon>
        <taxon>Spermatophyta</taxon>
        <taxon>Magnoliopsida</taxon>
        <taxon>eudicotyledons</taxon>
        <taxon>Gunneridae</taxon>
        <taxon>Pentapetalae</taxon>
        <taxon>rosids</taxon>
        <taxon>fabids</taxon>
        <taxon>Fabales</taxon>
        <taxon>Fabaceae</taxon>
        <taxon>Papilionoideae</taxon>
        <taxon>50 kb inversion clade</taxon>
        <taxon>NPAAA clade</taxon>
        <taxon>Hologalegina</taxon>
        <taxon>IRL clade</taxon>
        <taxon>Trifolieae</taxon>
        <taxon>Trifolium</taxon>
    </lineage>
</organism>
<dbReference type="Proteomes" id="UP000236291">
    <property type="component" value="Unassembled WGS sequence"/>
</dbReference>
<name>A0A2K3L1N0_TRIPR</name>
<accession>A0A2K3L1N0</accession>
<reference evidence="2 3" key="1">
    <citation type="journal article" date="2014" name="Am. J. Bot.">
        <title>Genome assembly and annotation for red clover (Trifolium pratense; Fabaceae).</title>
        <authorList>
            <person name="Istvanek J."/>
            <person name="Jaros M."/>
            <person name="Krenek A."/>
            <person name="Repkova J."/>
        </authorList>
    </citation>
    <scope>NUCLEOTIDE SEQUENCE [LARGE SCALE GENOMIC DNA]</scope>
    <source>
        <strain evidence="3">cv. Tatra</strain>
        <tissue evidence="2">Young leaves</tissue>
    </source>
</reference>
<dbReference type="AlphaFoldDB" id="A0A2K3L1N0"/>